<dbReference type="Pfam" id="PF00665">
    <property type="entry name" value="rve"/>
    <property type="match status" value="1"/>
</dbReference>
<gene>
    <name evidence="3" type="ORF">ACAOBT_LOCUS30608</name>
</gene>
<dbReference type="GO" id="GO:0003964">
    <property type="term" value="F:RNA-directed DNA polymerase activity"/>
    <property type="evidence" value="ECO:0007669"/>
    <property type="project" value="UniProtKB-EC"/>
</dbReference>
<dbReference type="InterPro" id="IPR036397">
    <property type="entry name" value="RNaseH_sf"/>
</dbReference>
<dbReference type="Pfam" id="PF17921">
    <property type="entry name" value="Integrase_H2C2"/>
    <property type="match status" value="1"/>
</dbReference>
<dbReference type="EC" id="2.7.7.49" evidence="1"/>
<organism evidence="3 4">
    <name type="scientific">Acanthoscelides obtectus</name>
    <name type="common">Bean weevil</name>
    <name type="synonym">Bruchus obtectus</name>
    <dbReference type="NCBI Taxonomy" id="200917"/>
    <lineage>
        <taxon>Eukaryota</taxon>
        <taxon>Metazoa</taxon>
        <taxon>Ecdysozoa</taxon>
        <taxon>Arthropoda</taxon>
        <taxon>Hexapoda</taxon>
        <taxon>Insecta</taxon>
        <taxon>Pterygota</taxon>
        <taxon>Neoptera</taxon>
        <taxon>Endopterygota</taxon>
        <taxon>Coleoptera</taxon>
        <taxon>Polyphaga</taxon>
        <taxon>Cucujiformia</taxon>
        <taxon>Chrysomeloidea</taxon>
        <taxon>Chrysomelidae</taxon>
        <taxon>Bruchinae</taxon>
        <taxon>Bruchini</taxon>
        <taxon>Acanthoscelides</taxon>
    </lineage>
</organism>
<keyword evidence="4" id="KW-1185">Reference proteome</keyword>
<dbReference type="InterPro" id="IPR050951">
    <property type="entry name" value="Retrovirus_Pol_polyprotein"/>
</dbReference>
<dbReference type="FunFam" id="1.10.340.70:FF:000001">
    <property type="entry name" value="Retrovirus-related Pol polyprotein from transposon gypsy-like Protein"/>
    <property type="match status" value="1"/>
</dbReference>
<evidence type="ECO:0000256" key="1">
    <source>
        <dbReference type="ARBA" id="ARBA00012493"/>
    </source>
</evidence>
<proteinExistence type="predicted"/>
<sequence length="322" mass="36953">MIRKVENNPELYPSFKVENNILYKHILSDNPLAETYTDWKIVVPAPNRSKLLKMYHDDPTSGHLGVFKTLSRISAIYYWPKMKQSVQFYVHSCKVCSQCKPSNLPQAGLMGKYRDIKYPFQMISADLLGPYPRSKKGNRFLLVVCDWFTKLVLVHPMPKATSSSIVKFLENQVFLIFGVPQIIVVDNGPQFISKEFKALADSYKVQKIWYSARYTPQVNPTERVNRTIVTAIRSYIKDSHKTWDESIHQIAQAIRLAKHEVTGYSPSFLNFYRNVPVDGSFYGKIAPVANNPVNIDQNVIDPNFVQQIPEFLPAQNAAFLRT</sequence>
<feature type="domain" description="Integrase catalytic" evidence="2">
    <location>
        <begin position="115"/>
        <end position="274"/>
    </location>
</feature>
<dbReference type="PANTHER" id="PTHR37984:SF5">
    <property type="entry name" value="PROTEIN NYNRIN-LIKE"/>
    <property type="match status" value="1"/>
</dbReference>
<dbReference type="SUPFAM" id="SSF53098">
    <property type="entry name" value="Ribonuclease H-like"/>
    <property type="match status" value="1"/>
</dbReference>
<dbReference type="OrthoDB" id="6727269at2759"/>
<dbReference type="Gene3D" id="1.10.340.70">
    <property type="match status" value="1"/>
</dbReference>
<dbReference type="PROSITE" id="PS50994">
    <property type="entry name" value="INTEGRASE"/>
    <property type="match status" value="1"/>
</dbReference>
<evidence type="ECO:0000313" key="3">
    <source>
        <dbReference type="EMBL" id="CAH2009085.1"/>
    </source>
</evidence>
<dbReference type="InterPro" id="IPR041588">
    <property type="entry name" value="Integrase_H2C2"/>
</dbReference>
<dbReference type="PANTHER" id="PTHR37984">
    <property type="entry name" value="PROTEIN CBG26694"/>
    <property type="match status" value="1"/>
</dbReference>
<dbReference type="Gene3D" id="3.30.420.10">
    <property type="entry name" value="Ribonuclease H-like superfamily/Ribonuclease H"/>
    <property type="match status" value="1"/>
</dbReference>
<dbReference type="InterPro" id="IPR001584">
    <property type="entry name" value="Integrase_cat-core"/>
</dbReference>
<name>A0A9P0MCB9_ACAOB</name>
<dbReference type="AlphaFoldDB" id="A0A9P0MCB9"/>
<evidence type="ECO:0000259" key="2">
    <source>
        <dbReference type="PROSITE" id="PS50994"/>
    </source>
</evidence>
<protein>
    <recommendedName>
        <fullName evidence="1">RNA-directed DNA polymerase</fullName>
        <ecNumber evidence="1">2.7.7.49</ecNumber>
    </recommendedName>
</protein>
<dbReference type="EMBL" id="CAKOFQ010007852">
    <property type="protein sequence ID" value="CAH2009085.1"/>
    <property type="molecule type" value="Genomic_DNA"/>
</dbReference>
<reference evidence="3" key="1">
    <citation type="submission" date="2022-03" db="EMBL/GenBank/DDBJ databases">
        <authorList>
            <person name="Sayadi A."/>
        </authorList>
    </citation>
    <scope>NUCLEOTIDE SEQUENCE</scope>
</reference>
<dbReference type="GO" id="GO:0015074">
    <property type="term" value="P:DNA integration"/>
    <property type="evidence" value="ECO:0007669"/>
    <property type="project" value="InterPro"/>
</dbReference>
<comment type="caution">
    <text evidence="3">The sequence shown here is derived from an EMBL/GenBank/DDBJ whole genome shotgun (WGS) entry which is preliminary data.</text>
</comment>
<accession>A0A9P0MCB9</accession>
<dbReference type="Proteomes" id="UP001152888">
    <property type="component" value="Unassembled WGS sequence"/>
</dbReference>
<dbReference type="InterPro" id="IPR012337">
    <property type="entry name" value="RNaseH-like_sf"/>
</dbReference>
<dbReference type="GO" id="GO:0003676">
    <property type="term" value="F:nucleic acid binding"/>
    <property type="evidence" value="ECO:0007669"/>
    <property type="project" value="InterPro"/>
</dbReference>
<evidence type="ECO:0000313" key="4">
    <source>
        <dbReference type="Proteomes" id="UP001152888"/>
    </source>
</evidence>